<comment type="catalytic activity">
    <reaction evidence="4">
        <text>a 1,2-diacyl-sn-glycero-3-phosphate + H2O = a 1,2-diacyl-sn-glycerol + phosphate</text>
        <dbReference type="Rhea" id="RHEA:27429"/>
        <dbReference type="ChEBI" id="CHEBI:15377"/>
        <dbReference type="ChEBI" id="CHEBI:17815"/>
        <dbReference type="ChEBI" id="CHEBI:43474"/>
        <dbReference type="ChEBI" id="CHEBI:58608"/>
        <dbReference type="EC" id="3.1.3.4"/>
    </reaction>
    <physiologicalReaction direction="left-to-right" evidence="4">
        <dbReference type="Rhea" id="RHEA:27430"/>
    </physiologicalReaction>
</comment>
<evidence type="ECO:0000256" key="8">
    <source>
        <dbReference type="ARBA" id="ARBA00004314"/>
    </source>
</evidence>
<proteinExistence type="inferred from homology"/>
<evidence type="ECO:0000256" key="14">
    <source>
        <dbReference type="ARBA" id="ARBA00021834"/>
    </source>
</evidence>
<evidence type="ECO:0000256" key="2">
    <source>
        <dbReference type="ARBA" id="ARBA00000974"/>
    </source>
</evidence>
<dbReference type="Gene3D" id="1.20.144.10">
    <property type="entry name" value="Phosphatidic acid phosphatase type 2/haloperoxidase"/>
    <property type="match status" value="1"/>
</dbReference>
<name>H3DH02_TETNG</name>
<protein>
    <recommendedName>
        <fullName evidence="14">Phospholipid phosphatase 1</fullName>
        <ecNumber evidence="12">3.1.3.106</ecNumber>
        <ecNumber evidence="13">3.1.3.4</ecNumber>
        <ecNumber evidence="29">3.6.1.75</ecNumber>
    </recommendedName>
    <alternativeName>
        <fullName evidence="26">Lipid phosphate phosphohydrolase 1</fullName>
    </alternativeName>
    <alternativeName>
        <fullName evidence="28">PAP2-alpha</fullName>
    </alternativeName>
    <alternativeName>
        <fullName evidence="25">Phosphatidate phosphohydrolase type 2a</fullName>
    </alternativeName>
    <alternativeName>
        <fullName evidence="27">Phosphatidic acid phosphatase 2a</fullName>
    </alternativeName>
</protein>
<keyword evidence="16 37" id="KW-0812">Transmembrane</keyword>
<dbReference type="GO" id="GO:0000810">
    <property type="term" value="F:diacylglycerol diphosphate phosphatase activity"/>
    <property type="evidence" value="ECO:0007669"/>
    <property type="project" value="UniProtKB-EC"/>
</dbReference>
<comment type="catalytic activity">
    <reaction evidence="23">
        <text>an N-acylsphing-4-enine 1-phosphate + H2O = an N-acylsphing-4-enine + phosphate</text>
        <dbReference type="Rhea" id="RHEA:33743"/>
        <dbReference type="ChEBI" id="CHEBI:15377"/>
        <dbReference type="ChEBI" id="CHEBI:43474"/>
        <dbReference type="ChEBI" id="CHEBI:52639"/>
        <dbReference type="ChEBI" id="CHEBI:57674"/>
    </reaction>
    <physiologicalReaction direction="left-to-right" evidence="23">
        <dbReference type="Rhea" id="RHEA:33744"/>
    </physiologicalReaction>
</comment>
<evidence type="ECO:0000256" key="22">
    <source>
        <dbReference type="ARBA" id="ARBA00023681"/>
    </source>
</evidence>
<evidence type="ECO:0000256" key="31">
    <source>
        <dbReference type="ARBA" id="ARBA00047320"/>
    </source>
</evidence>
<keyword evidence="20 37" id="KW-0472">Membrane</keyword>
<comment type="catalytic activity">
    <reaction evidence="2">
        <text>(9Z)-octadecenoyl-sn-glycero-3-phosphate + H2O = (9Z-octadecenoyl)-glycerol + phosphate</text>
        <dbReference type="Rhea" id="RHEA:50884"/>
        <dbReference type="ChEBI" id="CHEBI:15377"/>
        <dbReference type="ChEBI" id="CHEBI:43474"/>
        <dbReference type="ChEBI" id="CHEBI:75937"/>
        <dbReference type="ChEBI" id="CHEBI:84973"/>
    </reaction>
    <physiologicalReaction direction="left-to-right" evidence="2">
        <dbReference type="Rhea" id="RHEA:50885"/>
    </physiologicalReaction>
</comment>
<evidence type="ECO:0000256" key="20">
    <source>
        <dbReference type="ARBA" id="ARBA00023136"/>
    </source>
</evidence>
<comment type="subcellular location">
    <subcellularLocation>
        <location evidence="9">Apical cell membrane</location>
        <topology evidence="9">Multi-pass membrane protein</topology>
    </subcellularLocation>
    <subcellularLocation>
        <location evidence="8">Membrane raft</location>
        <topology evidence="8">Multi-pass membrane protein</topology>
    </subcellularLocation>
    <subcellularLocation>
        <location evidence="7">Membrane</location>
        <location evidence="7">Caveola</location>
        <topology evidence="7">Multi-pass membrane protein</topology>
    </subcellularLocation>
</comment>
<evidence type="ECO:0000256" key="7">
    <source>
        <dbReference type="ARBA" id="ARBA00004189"/>
    </source>
</evidence>
<evidence type="ECO:0000256" key="36">
    <source>
        <dbReference type="SAM" id="MobiDB-lite"/>
    </source>
</evidence>
<evidence type="ECO:0000256" key="18">
    <source>
        <dbReference type="ARBA" id="ARBA00022989"/>
    </source>
</evidence>
<evidence type="ECO:0000256" key="15">
    <source>
        <dbReference type="ARBA" id="ARBA00022475"/>
    </source>
</evidence>
<evidence type="ECO:0000256" key="16">
    <source>
        <dbReference type="ARBA" id="ARBA00022692"/>
    </source>
</evidence>
<dbReference type="EC" id="3.1.3.4" evidence="13"/>
<evidence type="ECO:0000313" key="40">
    <source>
        <dbReference type="Proteomes" id="UP000007303"/>
    </source>
</evidence>
<evidence type="ECO:0000256" key="12">
    <source>
        <dbReference type="ARBA" id="ARBA00012497"/>
    </source>
</evidence>
<reference evidence="39" key="3">
    <citation type="submission" date="2025-09" db="UniProtKB">
        <authorList>
            <consortium name="Ensembl"/>
        </authorList>
    </citation>
    <scope>IDENTIFICATION</scope>
</reference>
<accession>H3DH02</accession>
<dbReference type="STRING" id="99883.ENSTNIP00000019796"/>
<evidence type="ECO:0000256" key="37">
    <source>
        <dbReference type="SAM" id="Phobius"/>
    </source>
</evidence>
<keyword evidence="21" id="KW-0325">Glycoprotein</keyword>
<evidence type="ECO:0000256" key="23">
    <source>
        <dbReference type="ARBA" id="ARBA00023977"/>
    </source>
</evidence>
<dbReference type="PANTHER" id="PTHR10165">
    <property type="entry name" value="LIPID PHOSPHATE PHOSPHATASE"/>
    <property type="match status" value="1"/>
</dbReference>
<sequence length="283" mass="31190">MLEAPGFALVLLDLVCLVLGSAFPFFILTPRHTPFKRGFFCSDESIRFPLREDTISYQLLGGVMVPSTLVVLVCGECLSVHMSRVANQPPGTRYLTCVYKAVGIYAFGPPSASSLTDVAKYSLGRLRPNFLVCKPLWEGIDCRPGSYVENFTCSGDPFQVDEARLSFFSGHASFAMYCMLFLVLYIQARLTSEWARLLRPTIQFFLVAAAVYVGLSRVSDYKHHWSDVLAGLLLGALVAVFTVLCVSGSFKQPVDAVVKQEEEETHASLQESPPNGINYGSTE</sequence>
<evidence type="ECO:0000256" key="4">
    <source>
        <dbReference type="ARBA" id="ARBA00001180"/>
    </source>
</evidence>
<dbReference type="GO" id="GO:0008195">
    <property type="term" value="F:phosphatidate phosphatase activity"/>
    <property type="evidence" value="ECO:0007669"/>
    <property type="project" value="UniProtKB-EC"/>
</dbReference>
<comment type="catalytic activity">
    <reaction evidence="33">
        <text>a 1,2-diacyl-sn-glycerol 3-diphosphate + H2O = a 1,2-diacyl-sn-glycero-3-phosphate + phosphate + H(+)</text>
        <dbReference type="Rhea" id="RHEA:27449"/>
        <dbReference type="ChEBI" id="CHEBI:15377"/>
        <dbReference type="ChEBI" id="CHEBI:15378"/>
        <dbReference type="ChEBI" id="CHEBI:43474"/>
        <dbReference type="ChEBI" id="CHEBI:58608"/>
        <dbReference type="ChEBI" id="CHEBI:59996"/>
        <dbReference type="EC" id="3.6.1.75"/>
    </reaction>
    <physiologicalReaction direction="left-to-right" evidence="33">
        <dbReference type="Rhea" id="RHEA:27450"/>
    </physiologicalReaction>
</comment>
<comment type="catalytic activity">
    <reaction evidence="3">
        <text>1,2-di-(9Z-octadecenoyl)-sn-glycero-3-phosphate + H2O = 1,2-di-(9Z-octadecenoyl)-sn-glycerol + phosphate</text>
        <dbReference type="Rhea" id="RHEA:43244"/>
        <dbReference type="ChEBI" id="CHEBI:15377"/>
        <dbReference type="ChEBI" id="CHEBI:43474"/>
        <dbReference type="ChEBI" id="CHEBI:52333"/>
        <dbReference type="ChEBI" id="CHEBI:74546"/>
    </reaction>
    <physiologicalReaction direction="left-to-right" evidence="3">
        <dbReference type="Rhea" id="RHEA:43245"/>
    </physiologicalReaction>
</comment>
<dbReference type="GO" id="GO:0007165">
    <property type="term" value="P:signal transduction"/>
    <property type="evidence" value="ECO:0007669"/>
    <property type="project" value="TreeGrafter"/>
</dbReference>
<dbReference type="InterPro" id="IPR036938">
    <property type="entry name" value="PAP2/HPO_sf"/>
</dbReference>
<comment type="catalytic activity">
    <reaction evidence="34">
        <text>N-(9Z-octadecenoyl)-ethanolamine phosphate + H2O = N-(9Z-octadecenoyl) ethanolamine + phosphate</text>
        <dbReference type="Rhea" id="RHEA:62160"/>
        <dbReference type="ChEBI" id="CHEBI:15377"/>
        <dbReference type="ChEBI" id="CHEBI:43474"/>
        <dbReference type="ChEBI" id="CHEBI:71466"/>
        <dbReference type="ChEBI" id="CHEBI:145465"/>
    </reaction>
    <physiologicalReaction direction="left-to-right" evidence="34">
        <dbReference type="Rhea" id="RHEA:62161"/>
    </physiologicalReaction>
</comment>
<reference evidence="40" key="1">
    <citation type="journal article" date="2004" name="Nature">
        <title>Genome duplication in the teleost fish Tetraodon nigroviridis reveals the early vertebrate proto-karyotype.</title>
        <authorList>
            <person name="Jaillon O."/>
            <person name="Aury J.-M."/>
            <person name="Brunet F."/>
            <person name="Petit J.-L."/>
            <person name="Stange-Thomann N."/>
            <person name="Mauceli E."/>
            <person name="Bouneau L."/>
            <person name="Fischer C."/>
            <person name="Ozouf-Costaz C."/>
            <person name="Bernot A."/>
            <person name="Nicaud S."/>
            <person name="Jaffe D."/>
            <person name="Fisher S."/>
            <person name="Lutfalla G."/>
            <person name="Dossat C."/>
            <person name="Segurens B."/>
            <person name="Dasilva C."/>
            <person name="Salanoubat M."/>
            <person name="Levy M."/>
            <person name="Boudet N."/>
            <person name="Castellano S."/>
            <person name="Anthouard V."/>
            <person name="Jubin C."/>
            <person name="Castelli V."/>
            <person name="Katinka M."/>
            <person name="Vacherie B."/>
            <person name="Biemont C."/>
            <person name="Skalli Z."/>
            <person name="Cattolico L."/>
            <person name="Poulain J."/>
            <person name="De Berardinis V."/>
            <person name="Cruaud C."/>
            <person name="Duprat S."/>
            <person name="Brottier P."/>
            <person name="Coutanceau J.-P."/>
            <person name="Gouzy J."/>
            <person name="Parra G."/>
            <person name="Lardier G."/>
            <person name="Chapple C."/>
            <person name="McKernan K.J."/>
            <person name="McEwan P."/>
            <person name="Bosak S."/>
            <person name="Kellis M."/>
            <person name="Volff J.-N."/>
            <person name="Guigo R."/>
            <person name="Zody M.C."/>
            <person name="Mesirov J."/>
            <person name="Lindblad-Toh K."/>
            <person name="Birren B."/>
            <person name="Nusbaum C."/>
            <person name="Kahn D."/>
            <person name="Robinson-Rechavi M."/>
            <person name="Laudet V."/>
            <person name="Schachter V."/>
            <person name="Quetier F."/>
            <person name="Saurin W."/>
            <person name="Scarpelli C."/>
            <person name="Wincker P."/>
            <person name="Lander E.S."/>
            <person name="Weissenbach J."/>
            <person name="Roest Crollius H."/>
        </authorList>
    </citation>
    <scope>NUCLEOTIDE SEQUENCE [LARGE SCALE GENOMIC DNA]</scope>
</reference>
<evidence type="ECO:0000256" key="5">
    <source>
        <dbReference type="ARBA" id="ARBA00001472"/>
    </source>
</evidence>
<evidence type="ECO:0000256" key="29">
    <source>
        <dbReference type="ARBA" id="ARBA00038902"/>
    </source>
</evidence>
<evidence type="ECO:0000256" key="17">
    <source>
        <dbReference type="ARBA" id="ARBA00022801"/>
    </source>
</evidence>
<keyword evidence="17" id="KW-0378">Hydrolase</keyword>
<organism evidence="39 40">
    <name type="scientific">Tetraodon nigroviridis</name>
    <name type="common">Spotted green pufferfish</name>
    <name type="synonym">Chelonodon nigroviridis</name>
    <dbReference type="NCBI Taxonomy" id="99883"/>
    <lineage>
        <taxon>Eukaryota</taxon>
        <taxon>Metazoa</taxon>
        <taxon>Chordata</taxon>
        <taxon>Craniata</taxon>
        <taxon>Vertebrata</taxon>
        <taxon>Euteleostomi</taxon>
        <taxon>Actinopterygii</taxon>
        <taxon>Neopterygii</taxon>
        <taxon>Teleostei</taxon>
        <taxon>Neoteleostei</taxon>
        <taxon>Acanthomorphata</taxon>
        <taxon>Eupercaria</taxon>
        <taxon>Tetraodontiformes</taxon>
        <taxon>Tetradontoidea</taxon>
        <taxon>Tetraodontidae</taxon>
        <taxon>Tetraodon</taxon>
    </lineage>
</organism>
<dbReference type="PANTHER" id="PTHR10165:SF26">
    <property type="entry name" value="PHOSPHOLIPID PHOSPHATASE 1"/>
    <property type="match status" value="1"/>
</dbReference>
<feature type="transmembrane region" description="Helical" evidence="37">
    <location>
        <begin position="6"/>
        <end position="28"/>
    </location>
</feature>
<dbReference type="InterPro" id="IPR000326">
    <property type="entry name" value="PAP2/HPO"/>
</dbReference>
<comment type="similarity">
    <text evidence="11">Belongs to the PA-phosphatase related phosphoesterase family.</text>
</comment>
<evidence type="ECO:0000256" key="34">
    <source>
        <dbReference type="ARBA" id="ARBA00048010"/>
    </source>
</evidence>
<feature type="compositionally biased region" description="Polar residues" evidence="36">
    <location>
        <begin position="267"/>
        <end position="283"/>
    </location>
</feature>
<comment type="catalytic activity">
    <reaction evidence="31">
        <text>a monoacyl-sn-glycero-3-phosphate + H2O = a monoacylglycerol + phosphate</text>
        <dbReference type="Rhea" id="RHEA:46736"/>
        <dbReference type="ChEBI" id="CHEBI:15377"/>
        <dbReference type="ChEBI" id="CHEBI:17408"/>
        <dbReference type="ChEBI" id="CHEBI:43474"/>
        <dbReference type="ChEBI" id="CHEBI:77589"/>
    </reaction>
    <physiologicalReaction direction="left-to-right" evidence="31">
        <dbReference type="Rhea" id="RHEA:46737"/>
    </physiologicalReaction>
</comment>
<feature type="transmembrane region" description="Helical" evidence="37">
    <location>
        <begin position="57"/>
        <end position="82"/>
    </location>
</feature>
<dbReference type="GO" id="GO:0006644">
    <property type="term" value="P:phospholipid metabolic process"/>
    <property type="evidence" value="ECO:0007669"/>
    <property type="project" value="UniProtKB-UniPathway"/>
</dbReference>
<evidence type="ECO:0000256" key="13">
    <source>
        <dbReference type="ARBA" id="ARBA00012638"/>
    </source>
</evidence>
<feature type="transmembrane region" description="Helical" evidence="37">
    <location>
        <begin position="165"/>
        <end position="185"/>
    </location>
</feature>
<dbReference type="Proteomes" id="UP000007303">
    <property type="component" value="Unassembled WGS sequence"/>
</dbReference>
<evidence type="ECO:0000256" key="30">
    <source>
        <dbReference type="ARBA" id="ARBA00047093"/>
    </source>
</evidence>
<evidence type="ECO:0000256" key="9">
    <source>
        <dbReference type="ARBA" id="ARBA00004424"/>
    </source>
</evidence>
<evidence type="ECO:0000259" key="38">
    <source>
        <dbReference type="SMART" id="SM00014"/>
    </source>
</evidence>
<dbReference type="Pfam" id="PF01569">
    <property type="entry name" value="PAP2"/>
    <property type="match status" value="1"/>
</dbReference>
<comment type="catalytic activity">
    <reaction evidence="22">
        <text>1-hexadecanoyl-2-(9Z-octadecenoyl)-sn-glycero-3-phosphate + H2O = 1-hexadecanoyl-2-(9Z-octadecenoyl)-sn-glycerol + phosphate</text>
        <dbReference type="Rhea" id="RHEA:41255"/>
        <dbReference type="ChEBI" id="CHEBI:15377"/>
        <dbReference type="ChEBI" id="CHEBI:43474"/>
        <dbReference type="ChEBI" id="CHEBI:64839"/>
        <dbReference type="ChEBI" id="CHEBI:75466"/>
    </reaction>
    <physiologicalReaction direction="left-to-right" evidence="22">
        <dbReference type="Rhea" id="RHEA:41256"/>
    </physiologicalReaction>
</comment>
<keyword evidence="15" id="KW-1003">Cell membrane</keyword>
<dbReference type="EC" id="3.6.1.75" evidence="29"/>
<feature type="region of interest" description="Disordered" evidence="36">
    <location>
        <begin position="262"/>
        <end position="283"/>
    </location>
</feature>
<evidence type="ECO:0000256" key="32">
    <source>
        <dbReference type="ARBA" id="ARBA00047355"/>
    </source>
</evidence>
<dbReference type="SUPFAM" id="SSF48317">
    <property type="entry name" value="Acid phosphatase/Vanadium-dependent haloperoxidase"/>
    <property type="match status" value="1"/>
</dbReference>
<keyword evidence="40" id="KW-1185">Reference proteome</keyword>
<dbReference type="CDD" id="cd03384">
    <property type="entry name" value="PAP2_wunen"/>
    <property type="match status" value="1"/>
</dbReference>
<comment type="pathway">
    <text evidence="10">Lipid metabolism; phospholipid metabolism.</text>
</comment>
<dbReference type="GO" id="GO:0052642">
    <property type="term" value="F:lysophosphatidic acid phosphatase activity"/>
    <property type="evidence" value="ECO:0007669"/>
    <property type="project" value="UniProtKB-EC"/>
</dbReference>
<dbReference type="OMA" id="FCVSNFF"/>
<evidence type="ECO:0000256" key="21">
    <source>
        <dbReference type="ARBA" id="ARBA00023180"/>
    </source>
</evidence>
<dbReference type="InParanoid" id="H3DH02"/>
<dbReference type="GeneTree" id="ENSGT00940000156730"/>
<comment type="catalytic activity">
    <reaction evidence="35">
        <text>sphing-4-enine 1-phosphate + H2O = sphing-4-enine + phosphate</text>
        <dbReference type="Rhea" id="RHEA:27518"/>
        <dbReference type="ChEBI" id="CHEBI:15377"/>
        <dbReference type="ChEBI" id="CHEBI:43474"/>
        <dbReference type="ChEBI" id="CHEBI:57756"/>
        <dbReference type="ChEBI" id="CHEBI:60119"/>
    </reaction>
    <physiologicalReaction direction="left-to-right" evidence="35">
        <dbReference type="Rhea" id="RHEA:27519"/>
    </physiologicalReaction>
</comment>
<dbReference type="GO" id="GO:0016324">
    <property type="term" value="C:apical plasma membrane"/>
    <property type="evidence" value="ECO:0007669"/>
    <property type="project" value="UniProtKB-SubCell"/>
</dbReference>
<evidence type="ECO:0000256" key="33">
    <source>
        <dbReference type="ARBA" id="ARBA00047873"/>
    </source>
</evidence>
<dbReference type="GO" id="GO:0046839">
    <property type="term" value="P:phospholipid dephosphorylation"/>
    <property type="evidence" value="ECO:0007669"/>
    <property type="project" value="TreeGrafter"/>
</dbReference>
<evidence type="ECO:0000256" key="3">
    <source>
        <dbReference type="ARBA" id="ARBA00000980"/>
    </source>
</evidence>
<feature type="domain" description="Phosphatidic acid phosphatase type 2/haloperoxidase" evidence="38">
    <location>
        <begin position="102"/>
        <end position="243"/>
    </location>
</feature>
<keyword evidence="19" id="KW-0443">Lipid metabolism</keyword>
<feature type="transmembrane region" description="Helical" evidence="37">
    <location>
        <begin position="228"/>
        <end position="250"/>
    </location>
</feature>
<comment type="catalytic activity">
    <reaction evidence="1">
        <text>1-(9Z-octadecenoyl)-sn-glycero-3-phosphate + H2O = 1-(9Z-octadecenoyl)-sn-glycerol + phosphate</text>
        <dbReference type="Rhea" id="RHEA:39835"/>
        <dbReference type="ChEBI" id="CHEBI:15377"/>
        <dbReference type="ChEBI" id="CHEBI:43474"/>
        <dbReference type="ChEBI" id="CHEBI:74544"/>
        <dbReference type="ChEBI" id="CHEBI:75757"/>
    </reaction>
    <physiologicalReaction direction="left-to-right" evidence="1">
        <dbReference type="Rhea" id="RHEA:39836"/>
    </physiologicalReaction>
</comment>
<dbReference type="SMART" id="SM00014">
    <property type="entry name" value="acidPPc"/>
    <property type="match status" value="1"/>
</dbReference>
<dbReference type="InterPro" id="IPR043216">
    <property type="entry name" value="PAP-like"/>
</dbReference>
<comment type="catalytic activity">
    <reaction evidence="32">
        <text>N-(octanoyl)-sphing-4-enine-1-phosphate + H2O = N-octanoylsphing-4-enine + phosphate</text>
        <dbReference type="Rhea" id="RHEA:62040"/>
        <dbReference type="ChEBI" id="CHEBI:15377"/>
        <dbReference type="ChEBI" id="CHEBI:43474"/>
        <dbReference type="ChEBI" id="CHEBI:45815"/>
        <dbReference type="ChEBI" id="CHEBI:85376"/>
    </reaction>
    <physiologicalReaction direction="left-to-right" evidence="32">
        <dbReference type="Rhea" id="RHEA:62041"/>
    </physiologicalReaction>
</comment>
<evidence type="ECO:0000256" key="6">
    <source>
        <dbReference type="ARBA" id="ARBA00001611"/>
    </source>
</evidence>
<evidence type="ECO:0000256" key="11">
    <source>
        <dbReference type="ARBA" id="ARBA00008816"/>
    </source>
</evidence>
<reference evidence="39" key="2">
    <citation type="submission" date="2025-08" db="UniProtKB">
        <authorList>
            <consortium name="Ensembl"/>
        </authorList>
    </citation>
    <scope>IDENTIFICATION</scope>
</reference>
<comment type="pathway">
    <text evidence="24">Phospholipid metabolism.</text>
</comment>
<evidence type="ECO:0000256" key="24">
    <source>
        <dbReference type="ARBA" id="ARBA00025707"/>
    </source>
</evidence>
<dbReference type="Ensembl" id="ENSTNIT00000020026.1">
    <property type="protein sequence ID" value="ENSTNIP00000019796.1"/>
    <property type="gene ID" value="ENSTNIG00000016688.1"/>
</dbReference>
<evidence type="ECO:0000313" key="39">
    <source>
        <dbReference type="Ensembl" id="ENSTNIP00000019796.1"/>
    </source>
</evidence>
<dbReference type="UniPathway" id="UPA00085"/>
<evidence type="ECO:0000256" key="25">
    <source>
        <dbReference type="ARBA" id="ARBA00030413"/>
    </source>
</evidence>
<evidence type="ECO:0000256" key="26">
    <source>
        <dbReference type="ARBA" id="ARBA00030630"/>
    </source>
</evidence>
<evidence type="ECO:0000256" key="28">
    <source>
        <dbReference type="ARBA" id="ARBA00032601"/>
    </source>
</evidence>
<keyword evidence="18 37" id="KW-1133">Transmembrane helix</keyword>
<comment type="subunit">
    <text evidence="30">Forms functional homodimers and homooligomers that are not required for substrate recognition and catalytic activity. Can also form heterooligomers with PLPP2 and PLPP3.</text>
</comment>
<evidence type="ECO:0000256" key="1">
    <source>
        <dbReference type="ARBA" id="ARBA00000235"/>
    </source>
</evidence>
<evidence type="ECO:0000256" key="10">
    <source>
        <dbReference type="ARBA" id="ARBA00005074"/>
    </source>
</evidence>
<dbReference type="GO" id="GO:0005901">
    <property type="term" value="C:caveola"/>
    <property type="evidence" value="ECO:0007669"/>
    <property type="project" value="UniProtKB-SubCell"/>
</dbReference>
<evidence type="ECO:0000256" key="35">
    <source>
        <dbReference type="ARBA" id="ARBA00049314"/>
    </source>
</evidence>
<dbReference type="HOGENOM" id="CLU_021458_3_1_1"/>
<dbReference type="AlphaFoldDB" id="H3DH02"/>
<evidence type="ECO:0000256" key="27">
    <source>
        <dbReference type="ARBA" id="ARBA00031161"/>
    </source>
</evidence>
<feature type="transmembrane region" description="Helical" evidence="37">
    <location>
        <begin position="197"/>
        <end position="216"/>
    </location>
</feature>
<comment type="catalytic activity">
    <reaction evidence="6">
        <text>1,2-dihexadecanoyl-sn-glycero-3-phosphate + H2O = 1,2-dihexadecanoyl-sn-glycerol + phosphate</text>
        <dbReference type="Rhea" id="RHEA:43236"/>
        <dbReference type="ChEBI" id="CHEBI:15377"/>
        <dbReference type="ChEBI" id="CHEBI:43474"/>
        <dbReference type="ChEBI" id="CHEBI:72859"/>
        <dbReference type="ChEBI" id="CHEBI:82929"/>
    </reaction>
    <physiologicalReaction direction="left-to-right" evidence="6">
        <dbReference type="Rhea" id="RHEA:43237"/>
    </physiologicalReaction>
</comment>
<comment type="catalytic activity">
    <reaction evidence="5">
        <text>a 1-acyl-sn-glycero-3-phosphate + H2O = a 1-acyl-sn-glycerol + phosphate</text>
        <dbReference type="Rhea" id="RHEA:33155"/>
        <dbReference type="ChEBI" id="CHEBI:15377"/>
        <dbReference type="ChEBI" id="CHEBI:43474"/>
        <dbReference type="ChEBI" id="CHEBI:57970"/>
        <dbReference type="ChEBI" id="CHEBI:64683"/>
        <dbReference type="EC" id="3.1.3.106"/>
    </reaction>
    <physiologicalReaction direction="left-to-right" evidence="5">
        <dbReference type="Rhea" id="RHEA:33156"/>
    </physiologicalReaction>
</comment>
<dbReference type="EC" id="3.1.3.106" evidence="12"/>
<evidence type="ECO:0000256" key="19">
    <source>
        <dbReference type="ARBA" id="ARBA00023098"/>
    </source>
</evidence>